<evidence type="ECO:0000256" key="7">
    <source>
        <dbReference type="ARBA" id="ARBA00022990"/>
    </source>
</evidence>
<accession>A0A3Q2ZNG0</accession>
<reference evidence="20" key="2">
    <citation type="submission" date="2025-09" db="UniProtKB">
        <authorList>
            <consortium name="Ensembl"/>
        </authorList>
    </citation>
    <scope>IDENTIFICATION</scope>
</reference>
<feature type="region of interest" description="Disordered" evidence="17">
    <location>
        <begin position="592"/>
        <end position="633"/>
    </location>
</feature>
<evidence type="ECO:0000256" key="16">
    <source>
        <dbReference type="SAM" id="Coils"/>
    </source>
</evidence>
<feature type="region of interest" description="Disordered" evidence="17">
    <location>
        <begin position="197"/>
        <end position="220"/>
    </location>
</feature>
<dbReference type="Ensembl" id="ENSKMAT00000005395.1">
    <property type="protein sequence ID" value="ENSKMAP00000005303.1"/>
    <property type="gene ID" value="ENSKMAG00000003998.1"/>
</dbReference>
<dbReference type="InterPro" id="IPR036427">
    <property type="entry name" value="Bromodomain-like_sf"/>
</dbReference>
<dbReference type="GeneTree" id="ENSGT00940000166414"/>
<comment type="subcellular location">
    <subcellularLocation>
        <location evidence="2">Chromosome</location>
    </subcellularLocation>
    <subcellularLocation>
        <location evidence="1">Nucleus</location>
    </subcellularLocation>
</comment>
<evidence type="ECO:0000256" key="1">
    <source>
        <dbReference type="ARBA" id="ARBA00004123"/>
    </source>
</evidence>
<feature type="domain" description="Bromo" evidence="18">
    <location>
        <begin position="63"/>
        <end position="135"/>
    </location>
</feature>
<evidence type="ECO:0000256" key="14">
    <source>
        <dbReference type="ARBA" id="ARBA00046861"/>
    </source>
</evidence>
<evidence type="ECO:0000256" key="12">
    <source>
        <dbReference type="ARBA" id="ARBA00040998"/>
    </source>
</evidence>
<evidence type="ECO:0000256" key="5">
    <source>
        <dbReference type="ARBA" id="ARBA00022737"/>
    </source>
</evidence>
<dbReference type="PROSITE" id="PS50014">
    <property type="entry name" value="BROMODOMAIN_2"/>
    <property type="match status" value="2"/>
</dbReference>
<keyword evidence="16" id="KW-0175">Coiled coil</keyword>
<keyword evidence="6" id="KW-0156">Chromatin regulator</keyword>
<dbReference type="GO" id="GO:0005634">
    <property type="term" value="C:nucleus"/>
    <property type="evidence" value="ECO:0007669"/>
    <property type="project" value="UniProtKB-SubCell"/>
</dbReference>
<dbReference type="InterPro" id="IPR050935">
    <property type="entry name" value="Bromo_chromatin_reader"/>
</dbReference>
<dbReference type="PRINTS" id="PR00503">
    <property type="entry name" value="BROMODOMAIN"/>
</dbReference>
<dbReference type="GO" id="GO:0000785">
    <property type="term" value="C:chromatin"/>
    <property type="evidence" value="ECO:0007669"/>
    <property type="project" value="TreeGrafter"/>
</dbReference>
<organism evidence="20 21">
    <name type="scientific">Kryptolebias marmoratus</name>
    <name type="common">Mangrove killifish</name>
    <name type="synonym">Rivulus marmoratus</name>
    <dbReference type="NCBI Taxonomy" id="37003"/>
    <lineage>
        <taxon>Eukaryota</taxon>
        <taxon>Metazoa</taxon>
        <taxon>Chordata</taxon>
        <taxon>Craniata</taxon>
        <taxon>Vertebrata</taxon>
        <taxon>Euteleostomi</taxon>
        <taxon>Actinopterygii</taxon>
        <taxon>Neopterygii</taxon>
        <taxon>Teleostei</taxon>
        <taxon>Neoteleostei</taxon>
        <taxon>Acanthomorphata</taxon>
        <taxon>Ovalentaria</taxon>
        <taxon>Atherinomorphae</taxon>
        <taxon>Cyprinodontiformes</taxon>
        <taxon>Rivulidae</taxon>
        <taxon>Kryptolebias</taxon>
    </lineage>
</organism>
<dbReference type="InterPro" id="IPR018359">
    <property type="entry name" value="Bromodomain_CS"/>
</dbReference>
<evidence type="ECO:0000256" key="6">
    <source>
        <dbReference type="ARBA" id="ARBA00022853"/>
    </source>
</evidence>
<keyword evidence="10" id="KW-0804">Transcription</keyword>
<evidence type="ECO:0000259" key="19">
    <source>
        <dbReference type="PROSITE" id="PS51525"/>
    </source>
</evidence>
<evidence type="ECO:0000256" key="10">
    <source>
        <dbReference type="ARBA" id="ARBA00023163"/>
    </source>
</evidence>
<evidence type="ECO:0000313" key="21">
    <source>
        <dbReference type="Proteomes" id="UP000264800"/>
    </source>
</evidence>
<proteinExistence type="inferred from homology"/>
<name>A0A3Q2ZNG0_KRYMA</name>
<keyword evidence="8" id="KW-0805">Transcription regulation</keyword>
<keyword evidence="3" id="KW-0158">Chromosome</keyword>
<dbReference type="InterPro" id="IPR043509">
    <property type="entry name" value="Bromo_Brdt_II"/>
</dbReference>
<dbReference type="Gene3D" id="1.20.920.10">
    <property type="entry name" value="Bromodomain-like"/>
    <property type="match status" value="2"/>
</dbReference>
<dbReference type="SUPFAM" id="SSF47370">
    <property type="entry name" value="Bromodomain"/>
    <property type="match status" value="2"/>
</dbReference>
<dbReference type="InterPro" id="IPR027353">
    <property type="entry name" value="NET_dom"/>
</dbReference>
<keyword evidence="4" id="KW-0597">Phosphoprotein</keyword>
<evidence type="ECO:0000256" key="15">
    <source>
        <dbReference type="PROSITE-ProRule" id="PRU00035"/>
    </source>
</evidence>
<evidence type="ECO:0000256" key="9">
    <source>
        <dbReference type="ARBA" id="ARBA00023117"/>
    </source>
</evidence>
<evidence type="ECO:0000256" key="17">
    <source>
        <dbReference type="SAM" id="MobiDB-lite"/>
    </source>
</evidence>
<dbReference type="PANTHER" id="PTHR22880:SF240">
    <property type="entry name" value="BROMODOMAIN-CONTAINING PROTEIN 2"/>
    <property type="match status" value="1"/>
</dbReference>
<feature type="coiled-coil region" evidence="16">
    <location>
        <begin position="429"/>
        <end position="477"/>
    </location>
</feature>
<dbReference type="Pfam" id="PF17035">
    <property type="entry name" value="BET"/>
    <property type="match status" value="1"/>
</dbReference>
<feature type="domain" description="NET" evidence="19">
    <location>
        <begin position="506"/>
        <end position="588"/>
    </location>
</feature>
<keyword evidence="21" id="KW-1185">Reference proteome</keyword>
<evidence type="ECO:0000313" key="20">
    <source>
        <dbReference type="Ensembl" id="ENSKMAP00000005303.1"/>
    </source>
</evidence>
<evidence type="ECO:0000256" key="2">
    <source>
        <dbReference type="ARBA" id="ARBA00004286"/>
    </source>
</evidence>
<dbReference type="CDD" id="cd05498">
    <property type="entry name" value="Bromo_Brdt_II_like"/>
    <property type="match status" value="1"/>
</dbReference>
<keyword evidence="5" id="KW-0677">Repeat</keyword>
<evidence type="ECO:0000256" key="11">
    <source>
        <dbReference type="ARBA" id="ARBA00023242"/>
    </source>
</evidence>
<evidence type="ECO:0000256" key="13">
    <source>
        <dbReference type="ARBA" id="ARBA00044509"/>
    </source>
</evidence>
<dbReference type="Pfam" id="PF00439">
    <property type="entry name" value="Bromodomain"/>
    <property type="match status" value="2"/>
</dbReference>
<evidence type="ECO:0000256" key="8">
    <source>
        <dbReference type="ARBA" id="ARBA00023015"/>
    </source>
</evidence>
<dbReference type="AlphaFoldDB" id="A0A3Q2ZNG0"/>
<dbReference type="GO" id="GO:0006338">
    <property type="term" value="P:chromatin remodeling"/>
    <property type="evidence" value="ECO:0007669"/>
    <property type="project" value="TreeGrafter"/>
</dbReference>
<evidence type="ECO:0000259" key="18">
    <source>
        <dbReference type="PROSITE" id="PS50014"/>
    </source>
</evidence>
<reference evidence="20" key="1">
    <citation type="submission" date="2025-08" db="UniProtKB">
        <authorList>
            <consortium name="Ensembl"/>
        </authorList>
    </citation>
    <scope>IDENTIFICATION</scope>
</reference>
<dbReference type="PANTHER" id="PTHR22880">
    <property type="entry name" value="FALZ-RELATED BROMODOMAIN-CONTAINING PROTEINS"/>
    <property type="match status" value="1"/>
</dbReference>
<feature type="domain" description="Bromo" evidence="18">
    <location>
        <begin position="294"/>
        <end position="366"/>
    </location>
</feature>
<dbReference type="InterPro" id="IPR001487">
    <property type="entry name" value="Bromodomain"/>
</dbReference>
<feature type="compositionally biased region" description="Polar residues" evidence="17">
    <location>
        <begin position="200"/>
        <end position="214"/>
    </location>
</feature>
<comment type="similarity">
    <text evidence="13">Belongs to the BET family.</text>
</comment>
<dbReference type="InterPro" id="IPR038336">
    <property type="entry name" value="NET_sf"/>
</dbReference>
<dbReference type="CDD" id="cd05497">
    <property type="entry name" value="Bromo_Brdt_I_like"/>
    <property type="match status" value="1"/>
</dbReference>
<sequence length="633" mass="71143">VTTQHEAVFPTPSLLLDNRMTDVEVCTTVSGNPPPPKVVNPKKPGRLTNQLMYLEKVVMKTLWRHKYSWPFQQPVDAVALCLPDYYTIITTPMDLSTIKRRLQNRYYWEALECVKDFSTMFTNCYVYNQPGDDIVFMAQTLEKVFLQKVSKMPNEEKLIATMEPVKVKKKNACSGKQSSHMSEVVLKQSVMVIPPDAPQINPSTQLSTQTNATNKKGLKRKADITNPTSSTIAMNEISTGGTILAPFTLFSRKGNGRPIRPPKRELPAFENKRVGLPEQLKYCNNILKEMFSKRHYPYAWPFYAPVDAVALGLHDYHDIIKQPMDLSTIRNKMDQREYANAKEFAADVQLMFSNCYKYNPPSHEVVHMARKLQEVFAVRYLSIPQEPQGYSVSLQRVNGNGGRVGSLSTSEELSLSEPEGSSHMVSVQLVNLEEKLKAVSEQLKRLAQEPLLKPKRKEKLKTKKRSYEKDLARLKNISTKYKSIVETIAKCNSLHGGSHNYRVPLMCEKESSLIPLTFQERKQLKSDINKLPGDKLGDLVSIIRNRETCIQDSALEEVEVDFEILKTSTLRALQRFVASCFSKCNIGGKIPASPDRSSLSRLRNSSSSSSTSGSISSSSTSSSSSDSSDSESG</sequence>
<dbReference type="Gene3D" id="1.20.1270.220">
    <property type="match status" value="1"/>
</dbReference>
<keyword evidence="7" id="KW-0007">Acetylation</keyword>
<dbReference type="FunFam" id="1.20.920.10:FF:000002">
    <property type="entry name" value="Bromodomain-containing protein 4"/>
    <property type="match status" value="1"/>
</dbReference>
<dbReference type="SMART" id="SM00297">
    <property type="entry name" value="BROMO"/>
    <property type="match status" value="2"/>
</dbReference>
<protein>
    <recommendedName>
        <fullName evidence="12">Bromodomain-containing protein 2</fullName>
    </recommendedName>
</protein>
<dbReference type="OMA" id="MINERES"/>
<feature type="compositionally biased region" description="Low complexity" evidence="17">
    <location>
        <begin position="597"/>
        <end position="627"/>
    </location>
</feature>
<dbReference type="PROSITE" id="PS51525">
    <property type="entry name" value="NET"/>
    <property type="match status" value="1"/>
</dbReference>
<dbReference type="STRING" id="37003.ENSKMAP00000005303"/>
<keyword evidence="11" id="KW-0539">Nucleus</keyword>
<evidence type="ECO:0000256" key="3">
    <source>
        <dbReference type="ARBA" id="ARBA00022454"/>
    </source>
</evidence>
<dbReference type="GO" id="GO:0006355">
    <property type="term" value="P:regulation of DNA-templated transcription"/>
    <property type="evidence" value="ECO:0007669"/>
    <property type="project" value="TreeGrafter"/>
</dbReference>
<evidence type="ECO:0000256" key="4">
    <source>
        <dbReference type="ARBA" id="ARBA00022553"/>
    </source>
</evidence>
<dbReference type="FunFam" id="1.20.920.10:FF:000003">
    <property type="entry name" value="Bromodomain-containing protein 2"/>
    <property type="match status" value="1"/>
</dbReference>
<keyword evidence="9 15" id="KW-0103">Bromodomain</keyword>
<dbReference type="InterPro" id="IPR043508">
    <property type="entry name" value="Bromo_Brdt_I"/>
</dbReference>
<comment type="subunit">
    <text evidence="14">Homodimer. Interacts with E2F1. Interacts with (acetylated) STAT3; promoting STAT3 recruitment to chromatin. Interacts with CTCF; promoting BRD2 recruitment to chromatin.</text>
</comment>
<dbReference type="Proteomes" id="UP000264800">
    <property type="component" value="Unplaced"/>
</dbReference>
<dbReference type="PROSITE" id="PS00633">
    <property type="entry name" value="BROMODOMAIN_1"/>
    <property type="match status" value="2"/>
</dbReference>